<accession>C0PBD2</accession>
<sequence length="52" mass="6114">MSRLDLLIKKVFETVYMRVWFEFLCEVFDTNSSRLCSLHLKVSCLDCCSCNS</sequence>
<dbReference type="EMBL" id="BT065601">
    <property type="protein sequence ID" value="ACN31477.1"/>
    <property type="molecule type" value="mRNA"/>
</dbReference>
<organism evidence="1">
    <name type="scientific">Zea mays</name>
    <name type="common">Maize</name>
    <dbReference type="NCBI Taxonomy" id="4577"/>
    <lineage>
        <taxon>Eukaryota</taxon>
        <taxon>Viridiplantae</taxon>
        <taxon>Streptophyta</taxon>
        <taxon>Embryophyta</taxon>
        <taxon>Tracheophyta</taxon>
        <taxon>Spermatophyta</taxon>
        <taxon>Magnoliopsida</taxon>
        <taxon>Liliopsida</taxon>
        <taxon>Poales</taxon>
        <taxon>Poaceae</taxon>
        <taxon>PACMAD clade</taxon>
        <taxon>Panicoideae</taxon>
        <taxon>Andropogonodae</taxon>
        <taxon>Andropogoneae</taxon>
        <taxon>Tripsacinae</taxon>
        <taxon>Zea</taxon>
    </lineage>
</organism>
<name>C0PBD2_MAIZE</name>
<evidence type="ECO:0000313" key="1">
    <source>
        <dbReference type="EMBL" id="ACN31477.1"/>
    </source>
</evidence>
<dbReference type="AlphaFoldDB" id="C0PBD2"/>
<protein>
    <submittedName>
        <fullName evidence="1">Uncharacterized protein</fullName>
    </submittedName>
</protein>
<reference evidence="1" key="1">
    <citation type="journal article" date="2009" name="PLoS Genet.">
        <title>Sequencing, mapping, and analysis of 27,455 maize full-length cDNAs.</title>
        <authorList>
            <person name="Soderlund C."/>
            <person name="Descour A."/>
            <person name="Kudrna D."/>
            <person name="Bomhoff M."/>
            <person name="Boyd L."/>
            <person name="Currie J."/>
            <person name="Angelova A."/>
            <person name="Collura K."/>
            <person name="Wissotski M."/>
            <person name="Ashley E."/>
            <person name="Morrow D."/>
            <person name="Fernandes J."/>
            <person name="Walbot V."/>
            <person name="Yu Y."/>
        </authorList>
    </citation>
    <scope>NUCLEOTIDE SEQUENCE</scope>
    <source>
        <strain evidence="1">B73</strain>
    </source>
</reference>
<proteinExistence type="evidence at transcript level"/>